<accession>A0ABQ0L255</accession>
<gene>
    <name evidence="1" type="ORF">MCHLO_02665</name>
</gene>
<dbReference type="Proteomes" id="UP000815677">
    <property type="component" value="Unassembled WGS sequence"/>
</dbReference>
<proteinExistence type="predicted"/>
<evidence type="ECO:0000313" key="2">
    <source>
        <dbReference type="Proteomes" id="UP000815677"/>
    </source>
</evidence>
<keyword evidence="2" id="KW-1185">Reference proteome</keyword>
<evidence type="ECO:0000313" key="1">
    <source>
        <dbReference type="EMBL" id="GAT45072.1"/>
    </source>
</evidence>
<feature type="non-terminal residue" evidence="1">
    <location>
        <position position="1"/>
    </location>
</feature>
<name>A0ABQ0L255_MYCCL</name>
<organism evidence="1 2">
    <name type="scientific">Mycena chlorophos</name>
    <name type="common">Agaric fungus</name>
    <name type="synonym">Agaricus chlorophos</name>
    <dbReference type="NCBI Taxonomy" id="658473"/>
    <lineage>
        <taxon>Eukaryota</taxon>
        <taxon>Fungi</taxon>
        <taxon>Dikarya</taxon>
        <taxon>Basidiomycota</taxon>
        <taxon>Agaricomycotina</taxon>
        <taxon>Agaricomycetes</taxon>
        <taxon>Agaricomycetidae</taxon>
        <taxon>Agaricales</taxon>
        <taxon>Marasmiineae</taxon>
        <taxon>Mycenaceae</taxon>
        <taxon>Mycena</taxon>
    </lineage>
</organism>
<protein>
    <submittedName>
        <fullName evidence="1">Uncharacterized protein</fullName>
    </submittedName>
</protein>
<dbReference type="EMBL" id="DF840662">
    <property type="protein sequence ID" value="GAT45072.1"/>
    <property type="molecule type" value="Genomic_DNA"/>
</dbReference>
<reference evidence="1" key="1">
    <citation type="submission" date="2014-09" db="EMBL/GenBank/DDBJ databases">
        <title>Genome sequence of the luminous mushroom Mycena chlorophos for searching fungal bioluminescence genes.</title>
        <authorList>
            <person name="Tanaka Y."/>
            <person name="Kasuga D."/>
            <person name="Oba Y."/>
            <person name="Hase S."/>
            <person name="Sato K."/>
            <person name="Oba Y."/>
            <person name="Sakakibara Y."/>
        </authorList>
    </citation>
    <scope>NUCLEOTIDE SEQUENCE</scope>
</reference>
<sequence>HVTRRPGTITPCPLAERYIGLVVDAVYAGGGLEFLNTLFPEALRGRDWKTIHSLEQVLSRRFPLAPALDEPISRWSRHASLPMYSPSIQRRSSALSSCI</sequence>